<proteinExistence type="predicted"/>
<dbReference type="EMBL" id="JAHBAY010000004">
    <property type="protein sequence ID" value="MBT0769649.1"/>
    <property type="molecule type" value="Genomic_DNA"/>
</dbReference>
<sequence length="159" mass="17906">MTRRNAGNLVSTPSVRGAGPQRRPRGAERGLAPDPGQEAHFDPRLELAEHLLHRTLTTDRPDQPHLLAQVRNLLDDARHDQTHGSGDDAWPALLDLDRLLLDLTDGCAGHRARRIMEARQLLHLVREETTRARRHDESRLRRLSGILTALERRSADAQA</sequence>
<evidence type="ECO:0000313" key="3">
    <source>
        <dbReference type="Proteomes" id="UP001197247"/>
    </source>
</evidence>
<dbReference type="Proteomes" id="UP001197247">
    <property type="component" value="Unassembled WGS sequence"/>
</dbReference>
<evidence type="ECO:0000256" key="1">
    <source>
        <dbReference type="SAM" id="MobiDB-lite"/>
    </source>
</evidence>
<protein>
    <submittedName>
        <fullName evidence="2">Uncharacterized protein</fullName>
    </submittedName>
</protein>
<gene>
    <name evidence="2" type="ORF">KIH74_11995</name>
</gene>
<keyword evidence="3" id="KW-1185">Reference proteome</keyword>
<comment type="caution">
    <text evidence="2">The sequence shown here is derived from an EMBL/GenBank/DDBJ whole genome shotgun (WGS) entry which is preliminary data.</text>
</comment>
<organism evidence="2 3">
    <name type="scientific">Kineosporia corallincola</name>
    <dbReference type="NCBI Taxonomy" id="2835133"/>
    <lineage>
        <taxon>Bacteria</taxon>
        <taxon>Bacillati</taxon>
        <taxon>Actinomycetota</taxon>
        <taxon>Actinomycetes</taxon>
        <taxon>Kineosporiales</taxon>
        <taxon>Kineosporiaceae</taxon>
        <taxon>Kineosporia</taxon>
    </lineage>
</organism>
<reference evidence="2 3" key="1">
    <citation type="submission" date="2021-05" db="EMBL/GenBank/DDBJ databases">
        <title>Kineosporia and Streptomyces sp. nov. two new marine actinobacteria isolated from Coral.</title>
        <authorList>
            <person name="Buangrab K."/>
            <person name="Sutthacheep M."/>
            <person name="Yeemin T."/>
            <person name="Harunari E."/>
            <person name="Igarashi Y."/>
            <person name="Kanchanasin P."/>
            <person name="Tanasupawat S."/>
            <person name="Phongsopitanun W."/>
        </authorList>
    </citation>
    <scope>NUCLEOTIDE SEQUENCE [LARGE SCALE GENOMIC DNA]</scope>
    <source>
        <strain evidence="2 3">J2-2</strain>
    </source>
</reference>
<evidence type="ECO:0000313" key="2">
    <source>
        <dbReference type="EMBL" id="MBT0769649.1"/>
    </source>
</evidence>
<feature type="region of interest" description="Disordered" evidence="1">
    <location>
        <begin position="1"/>
        <end position="39"/>
    </location>
</feature>
<dbReference type="RefSeq" id="WP_214155946.1">
    <property type="nucleotide sequence ID" value="NZ_JAHBAY010000004.1"/>
</dbReference>
<name>A0ABS5TGY1_9ACTN</name>
<accession>A0ABS5TGY1</accession>